<dbReference type="GO" id="GO:0005576">
    <property type="term" value="C:extracellular region"/>
    <property type="evidence" value="ECO:0007669"/>
    <property type="project" value="InterPro"/>
</dbReference>
<evidence type="ECO:0000313" key="4">
    <source>
        <dbReference type="Proteomes" id="UP000076407"/>
    </source>
</evidence>
<proteinExistence type="predicted"/>
<feature type="domain" description="Chitin-binding type-2" evidence="2">
    <location>
        <begin position="172"/>
        <end position="225"/>
    </location>
</feature>
<dbReference type="InterPro" id="IPR036508">
    <property type="entry name" value="Chitin-bd_dom_sf"/>
</dbReference>
<reference evidence="3" key="1">
    <citation type="submission" date="2020-05" db="UniProtKB">
        <authorList>
            <consortium name="EnsemblMetazoa"/>
        </authorList>
    </citation>
    <scope>IDENTIFICATION</scope>
    <source>
        <strain evidence="3">SANGQUA</strain>
    </source>
</reference>
<dbReference type="EnsemblMetazoa" id="AQUA006725-RA">
    <property type="protein sequence ID" value="AQUA006725-PA"/>
    <property type="gene ID" value="AQUA006725"/>
</dbReference>
<feature type="chain" id="PRO_5008142699" description="Chitin-binding type-2 domain-containing protein" evidence="1">
    <location>
        <begin position="24"/>
        <end position="485"/>
    </location>
</feature>
<evidence type="ECO:0000313" key="3">
    <source>
        <dbReference type="EnsemblMetazoa" id="AQUA006725-PA"/>
    </source>
</evidence>
<dbReference type="Gene3D" id="2.170.140.10">
    <property type="entry name" value="Chitin binding domain"/>
    <property type="match status" value="1"/>
</dbReference>
<sequence>MGAVVWILGLCCVIATGLQTIRADDSLPIVVRLHRTVVDNTNTNLNDSDESKKECKARGITCGSCTSVMLCNHENKMVASYECSSVDAQRPYCVGNGMCTNIMDAQCNTPSELCPPEQSYAFYPVPGNCSESVYCNDKKFAMKQSAPSSSYVFNSLVQSWTLRKTTADCFQINCLSSTMQNKFYVYKPNPRLYFYCATFGPMTFECSENEEFNETKRRCEFACKKEGKFAIPDGNGGSQTDRYYLCLAGLNGSEQNALRQLISKRGPVALSRAISSCKQGRRQDCEDCSTVKICSYDQTALTSYRCQDVDPAKPYCTGEGICSETQEDGVVCNEANELCPMNSPGFYPGYEQNCLAVNNVYNQTTAACFLKRRSSDCFQVDCKNSRNINKWFVYTPFPQLYFLCSSNGAIMFKCPRETDVFDLDLKRCEFECREAGRFAHPNVRMYYECAFVSTSKLQKFEQTCPPLLEFNAKDQKCLEKKKKMT</sequence>
<evidence type="ECO:0000256" key="1">
    <source>
        <dbReference type="SAM" id="SignalP"/>
    </source>
</evidence>
<name>A0A182XA86_ANOQN</name>
<dbReference type="SUPFAM" id="SSF57625">
    <property type="entry name" value="Invertebrate chitin-binding proteins"/>
    <property type="match status" value="1"/>
</dbReference>
<protein>
    <recommendedName>
        <fullName evidence="2">Chitin-binding type-2 domain-containing protein</fullName>
    </recommendedName>
</protein>
<dbReference type="Proteomes" id="UP000076407">
    <property type="component" value="Unassembled WGS sequence"/>
</dbReference>
<keyword evidence="4" id="KW-1185">Reference proteome</keyword>
<evidence type="ECO:0000259" key="2">
    <source>
        <dbReference type="SMART" id="SM00494"/>
    </source>
</evidence>
<keyword evidence="1" id="KW-0732">Signal</keyword>
<dbReference type="SMART" id="SM00494">
    <property type="entry name" value="ChtBD2"/>
    <property type="match status" value="2"/>
</dbReference>
<dbReference type="VEuPathDB" id="VectorBase:AQUA006725"/>
<dbReference type="AlphaFoldDB" id="A0A182XA86"/>
<dbReference type="GO" id="GO:0008061">
    <property type="term" value="F:chitin binding"/>
    <property type="evidence" value="ECO:0007669"/>
    <property type="project" value="InterPro"/>
</dbReference>
<organism evidence="3 4">
    <name type="scientific">Anopheles quadriannulatus</name>
    <name type="common">Mosquito</name>
    <dbReference type="NCBI Taxonomy" id="34691"/>
    <lineage>
        <taxon>Eukaryota</taxon>
        <taxon>Metazoa</taxon>
        <taxon>Ecdysozoa</taxon>
        <taxon>Arthropoda</taxon>
        <taxon>Hexapoda</taxon>
        <taxon>Insecta</taxon>
        <taxon>Pterygota</taxon>
        <taxon>Neoptera</taxon>
        <taxon>Endopterygota</taxon>
        <taxon>Diptera</taxon>
        <taxon>Nematocera</taxon>
        <taxon>Culicoidea</taxon>
        <taxon>Culicidae</taxon>
        <taxon>Anophelinae</taxon>
        <taxon>Anopheles</taxon>
    </lineage>
</organism>
<feature type="domain" description="Chitin-binding type-2" evidence="2">
    <location>
        <begin position="430"/>
        <end position="484"/>
    </location>
</feature>
<feature type="signal peptide" evidence="1">
    <location>
        <begin position="1"/>
        <end position="23"/>
    </location>
</feature>
<dbReference type="InterPro" id="IPR002557">
    <property type="entry name" value="Chitin-bd_dom"/>
</dbReference>
<accession>A0A182XA86</accession>
<dbReference type="STRING" id="34691.A0A182XA86"/>